<proteinExistence type="predicted"/>
<evidence type="ECO:0008006" key="4">
    <source>
        <dbReference type="Google" id="ProtNLM"/>
    </source>
</evidence>
<evidence type="ECO:0000313" key="2">
    <source>
        <dbReference type="EMBL" id="KKT51571.1"/>
    </source>
</evidence>
<reference evidence="2 3" key="1">
    <citation type="journal article" date="2015" name="Nature">
        <title>rRNA introns, odd ribosomes, and small enigmatic genomes across a large radiation of phyla.</title>
        <authorList>
            <person name="Brown C.T."/>
            <person name="Hug L.A."/>
            <person name="Thomas B.C."/>
            <person name="Sharon I."/>
            <person name="Castelle C.J."/>
            <person name="Singh A."/>
            <person name="Wilkins M.J."/>
            <person name="Williams K.H."/>
            <person name="Banfield J.F."/>
        </authorList>
    </citation>
    <scope>NUCLEOTIDE SEQUENCE [LARGE SCALE GENOMIC DNA]</scope>
</reference>
<evidence type="ECO:0000256" key="1">
    <source>
        <dbReference type="SAM" id="Phobius"/>
    </source>
</evidence>
<comment type="caution">
    <text evidence="2">The sequence shown here is derived from an EMBL/GenBank/DDBJ whole genome shotgun (WGS) entry which is preliminary data.</text>
</comment>
<dbReference type="EMBL" id="LCIH01000010">
    <property type="protein sequence ID" value="KKT51571.1"/>
    <property type="molecule type" value="Genomic_DNA"/>
</dbReference>
<keyword evidence="1" id="KW-0472">Membrane</keyword>
<keyword evidence="1" id="KW-0812">Transmembrane</keyword>
<accession>A0A0G1HWT1</accession>
<dbReference type="Proteomes" id="UP000034006">
    <property type="component" value="Unassembled WGS sequence"/>
</dbReference>
<dbReference type="STRING" id="1618387.UW44_C0010G0009"/>
<name>A0A0G1HWT1_9BACT</name>
<protein>
    <recommendedName>
        <fullName evidence="4">Cell division protein FtsL</fullName>
    </recommendedName>
</protein>
<keyword evidence="1" id="KW-1133">Transmembrane helix</keyword>
<dbReference type="AlphaFoldDB" id="A0A0G1HWT1"/>
<sequence>MPNYDSQKKLFSYKNAFIFTGVVLIGLAIFNLVGTNVLSTQGFAVSEVETKTMSLEKENHQLSVKIEEATTLGSLQKFAEDRGFIRSKSIVFVPATSTFASR</sequence>
<feature type="transmembrane region" description="Helical" evidence="1">
    <location>
        <begin position="12"/>
        <end position="33"/>
    </location>
</feature>
<organism evidence="2 3">
    <name type="scientific">Candidatus Collierbacteria bacterium GW2011_GWB2_44_22</name>
    <dbReference type="NCBI Taxonomy" id="1618387"/>
    <lineage>
        <taxon>Bacteria</taxon>
        <taxon>Candidatus Collieribacteriota</taxon>
    </lineage>
</organism>
<evidence type="ECO:0000313" key="3">
    <source>
        <dbReference type="Proteomes" id="UP000034006"/>
    </source>
</evidence>
<gene>
    <name evidence="2" type="ORF">UW44_C0010G0009</name>
</gene>